<feature type="compositionally biased region" description="Polar residues" evidence="1">
    <location>
        <begin position="309"/>
        <end position="319"/>
    </location>
</feature>
<accession>A0A2P6SNX3</accession>
<dbReference type="EMBL" id="PDCK01000039">
    <property type="protein sequence ID" value="PRQ60352.1"/>
    <property type="molecule type" value="Genomic_DNA"/>
</dbReference>
<gene>
    <name evidence="2" type="ORF">RchiOBHm_Chr1g0380221</name>
</gene>
<dbReference type="NCBIfam" id="TIGR01589">
    <property type="entry name" value="A_thal_3526"/>
    <property type="match status" value="1"/>
</dbReference>
<keyword evidence="3" id="KW-1185">Reference proteome</keyword>
<keyword evidence="2" id="KW-0121">Carboxypeptidase</keyword>
<dbReference type="EC" id="3.4.17.23" evidence="2"/>
<dbReference type="PANTHER" id="PTHR31871:SF9">
    <property type="entry name" value="HELICASE WITH ZINC FINGER PROTEIN"/>
    <property type="match status" value="1"/>
</dbReference>
<dbReference type="Pfam" id="PF09713">
    <property type="entry name" value="A_thal_3526"/>
    <property type="match status" value="1"/>
</dbReference>
<name>A0A2P6SNX3_ROSCH</name>
<dbReference type="InterPro" id="IPR006476">
    <property type="entry name" value="CHP01589_pln"/>
</dbReference>
<organism evidence="2 3">
    <name type="scientific">Rosa chinensis</name>
    <name type="common">China rose</name>
    <dbReference type="NCBI Taxonomy" id="74649"/>
    <lineage>
        <taxon>Eukaryota</taxon>
        <taxon>Viridiplantae</taxon>
        <taxon>Streptophyta</taxon>
        <taxon>Embryophyta</taxon>
        <taxon>Tracheophyta</taxon>
        <taxon>Spermatophyta</taxon>
        <taxon>Magnoliopsida</taxon>
        <taxon>eudicotyledons</taxon>
        <taxon>Gunneridae</taxon>
        <taxon>Pentapetalae</taxon>
        <taxon>rosids</taxon>
        <taxon>fabids</taxon>
        <taxon>Rosales</taxon>
        <taxon>Rosaceae</taxon>
        <taxon>Rosoideae</taxon>
        <taxon>Rosoideae incertae sedis</taxon>
        <taxon>Rosa</taxon>
    </lineage>
</organism>
<comment type="caution">
    <text evidence="2">The sequence shown here is derived from an EMBL/GenBank/DDBJ whole genome shotgun (WGS) entry which is preliminary data.</text>
</comment>
<reference evidence="2 3" key="1">
    <citation type="journal article" date="2018" name="Nat. Genet.">
        <title>The Rosa genome provides new insights in the design of modern roses.</title>
        <authorList>
            <person name="Bendahmane M."/>
        </authorList>
    </citation>
    <scope>NUCLEOTIDE SEQUENCE [LARGE SCALE GENOMIC DNA]</scope>
    <source>
        <strain evidence="3">cv. Old Blush</strain>
    </source>
</reference>
<evidence type="ECO:0000313" key="3">
    <source>
        <dbReference type="Proteomes" id="UP000238479"/>
    </source>
</evidence>
<evidence type="ECO:0000256" key="1">
    <source>
        <dbReference type="SAM" id="MobiDB-lite"/>
    </source>
</evidence>
<feature type="region of interest" description="Disordered" evidence="1">
    <location>
        <begin position="298"/>
        <end position="319"/>
    </location>
</feature>
<keyword evidence="2" id="KW-0378">Hydrolase</keyword>
<sequence length="319" mass="35778">MDPQNPAEKRFSLRNDKQSSIAKNKSSKVTLQDIQVVQNLIERCLQLYMNRDEVINTLLDRARIEPEFTKLVWQKLEEENGEFFKAYHLRLKLKDQIHMYNQLLEQQYHLMKQQERAEFEIAPVQNGMHHMPGYFGINSMATISGCHGVNGIPAPGNFHRMQHKCAKERSPANTVPFFPAGDMKLDGASSPVAVALNGQFSFTPETSGLNLDTPVLDSAFTSDIANLERLRLGADGQNTCPEESLQSSDQMTWDFGFSNTAEWSNFQEFGPAGNYSGSEFQPSQLDINLDSAEQNDMVDGFLLDGPPGQGTQPAEETKP</sequence>
<protein>
    <submittedName>
        <fullName evidence="2">Putative angiotensin-converting enzyme 2</fullName>
        <ecNumber evidence="2">3.4.17.23</ecNumber>
    </submittedName>
</protein>
<keyword evidence="2" id="KW-0645">Protease</keyword>
<dbReference type="Gramene" id="PRQ60352">
    <property type="protein sequence ID" value="PRQ60352"/>
    <property type="gene ID" value="RchiOBHm_Chr1g0380221"/>
</dbReference>
<proteinExistence type="predicted"/>
<dbReference type="PANTHER" id="PTHR31871">
    <property type="entry name" value="OS02G0137100 PROTEIN"/>
    <property type="match status" value="1"/>
</dbReference>
<dbReference type="OrthoDB" id="1620396at2759"/>
<dbReference type="STRING" id="74649.A0A2P6SNX3"/>
<dbReference type="AlphaFoldDB" id="A0A2P6SNX3"/>
<dbReference type="GO" id="GO:0004180">
    <property type="term" value="F:carboxypeptidase activity"/>
    <property type="evidence" value="ECO:0007669"/>
    <property type="project" value="UniProtKB-KW"/>
</dbReference>
<dbReference type="Proteomes" id="UP000238479">
    <property type="component" value="Chromosome 1"/>
</dbReference>
<evidence type="ECO:0000313" key="2">
    <source>
        <dbReference type="EMBL" id="PRQ60352.1"/>
    </source>
</evidence>